<evidence type="ECO:0000313" key="1">
    <source>
        <dbReference type="EMBL" id="CAI0433707.1"/>
    </source>
</evidence>
<accession>A0AAV0LGR1</accession>
<keyword evidence="2" id="KW-1185">Reference proteome</keyword>
<proteinExistence type="predicted"/>
<name>A0AAV0LGR1_9ROSI</name>
<evidence type="ECO:0000313" key="2">
    <source>
        <dbReference type="Proteomes" id="UP001154282"/>
    </source>
</evidence>
<organism evidence="1 2">
    <name type="scientific">Linum tenue</name>
    <dbReference type="NCBI Taxonomy" id="586396"/>
    <lineage>
        <taxon>Eukaryota</taxon>
        <taxon>Viridiplantae</taxon>
        <taxon>Streptophyta</taxon>
        <taxon>Embryophyta</taxon>
        <taxon>Tracheophyta</taxon>
        <taxon>Spermatophyta</taxon>
        <taxon>Magnoliopsida</taxon>
        <taxon>eudicotyledons</taxon>
        <taxon>Gunneridae</taxon>
        <taxon>Pentapetalae</taxon>
        <taxon>rosids</taxon>
        <taxon>fabids</taxon>
        <taxon>Malpighiales</taxon>
        <taxon>Linaceae</taxon>
        <taxon>Linum</taxon>
    </lineage>
</organism>
<dbReference type="EMBL" id="CAMGYJ010000006">
    <property type="protein sequence ID" value="CAI0433707.1"/>
    <property type="molecule type" value="Genomic_DNA"/>
</dbReference>
<reference evidence="1" key="1">
    <citation type="submission" date="2022-08" db="EMBL/GenBank/DDBJ databases">
        <authorList>
            <person name="Gutierrez-Valencia J."/>
        </authorList>
    </citation>
    <scope>NUCLEOTIDE SEQUENCE</scope>
</reference>
<comment type="caution">
    <text evidence="1">The sequence shown here is derived from an EMBL/GenBank/DDBJ whole genome shotgun (WGS) entry which is preliminary data.</text>
</comment>
<protein>
    <submittedName>
        <fullName evidence="1">Uncharacterized protein</fullName>
    </submittedName>
</protein>
<gene>
    <name evidence="1" type="ORF">LITE_LOCUS23993</name>
</gene>
<dbReference type="Proteomes" id="UP001154282">
    <property type="component" value="Unassembled WGS sequence"/>
</dbReference>
<sequence length="33" mass="3531">MGSILPPAASQMAATSPITSVKYWGCQSPHRRT</sequence>
<dbReference type="AlphaFoldDB" id="A0AAV0LGR1"/>